<dbReference type="PANTHER" id="PTHR43689:SF8">
    <property type="entry name" value="ALPHA_BETA-HYDROLASES SUPERFAMILY PROTEIN"/>
    <property type="match status" value="1"/>
</dbReference>
<reference evidence="3" key="1">
    <citation type="journal article" date="2019" name="Int. J. Syst. Evol. Microbiol.">
        <title>The Global Catalogue of Microorganisms (GCM) 10K type strain sequencing project: providing services to taxonomists for standard genome sequencing and annotation.</title>
        <authorList>
            <consortium name="The Broad Institute Genomics Platform"/>
            <consortium name="The Broad Institute Genome Sequencing Center for Infectious Disease"/>
            <person name="Wu L."/>
            <person name="Ma J."/>
        </authorList>
    </citation>
    <scope>NUCLEOTIDE SEQUENCE [LARGE SCALE GENOMIC DNA]</scope>
    <source>
        <strain evidence="3">CCUG 62952</strain>
    </source>
</reference>
<dbReference type="GO" id="GO:0016787">
    <property type="term" value="F:hydrolase activity"/>
    <property type="evidence" value="ECO:0007669"/>
    <property type="project" value="UniProtKB-KW"/>
</dbReference>
<organism evidence="2 3">
    <name type="scientific">Sungkyunkwania multivorans</name>
    <dbReference type="NCBI Taxonomy" id="1173618"/>
    <lineage>
        <taxon>Bacteria</taxon>
        <taxon>Pseudomonadati</taxon>
        <taxon>Bacteroidota</taxon>
        <taxon>Flavobacteriia</taxon>
        <taxon>Flavobacteriales</taxon>
        <taxon>Flavobacteriaceae</taxon>
        <taxon>Sungkyunkwania</taxon>
    </lineage>
</organism>
<proteinExistence type="predicted"/>
<protein>
    <submittedName>
        <fullName evidence="2">Alpha/beta fold hydrolase</fullName>
    </submittedName>
</protein>
<dbReference type="EMBL" id="JBHTJH010000017">
    <property type="protein sequence ID" value="MFD0863929.1"/>
    <property type="molecule type" value="Genomic_DNA"/>
</dbReference>
<gene>
    <name evidence="2" type="ORF">ACFQ1M_17065</name>
</gene>
<evidence type="ECO:0000313" key="2">
    <source>
        <dbReference type="EMBL" id="MFD0863929.1"/>
    </source>
</evidence>
<keyword evidence="3" id="KW-1185">Reference proteome</keyword>
<comment type="caution">
    <text evidence="2">The sequence shown here is derived from an EMBL/GenBank/DDBJ whole genome shotgun (WGS) entry which is preliminary data.</text>
</comment>
<dbReference type="InterPro" id="IPR029058">
    <property type="entry name" value="AB_hydrolase_fold"/>
</dbReference>
<dbReference type="Pfam" id="PF00561">
    <property type="entry name" value="Abhydrolase_1"/>
    <property type="match status" value="1"/>
</dbReference>
<keyword evidence="2" id="KW-0378">Hydrolase</keyword>
<dbReference type="PANTHER" id="PTHR43689">
    <property type="entry name" value="HYDROLASE"/>
    <property type="match status" value="1"/>
</dbReference>
<sequence>MTLLLISIVFIFPVIAIAGYQHYKIGKQPAYNANKTLLNYEIIGSGENKLVLLHGLTGSIKYWKRELDGITKTHTLLLIDLLGFGDSPKPKSDYSLLSQQQALELVLNKEGFNDGNILIAGHSMGAIISLALLEKQPTWFKAGILIGIPVYKDVYEFKKVMSTHSFVDRISTSKFSKYICMIHPIFMSSAFKPDNLTDEVYEDAKKHHWMSYYYSLTEVILKTDLFAIARKIKDKGILFIHGEKDTTAPLENALKLSREFKNVHFITSSEGDHQFFLKEAEFVWKVIQDFTISEIRLQKKISNEHE</sequence>
<evidence type="ECO:0000259" key="1">
    <source>
        <dbReference type="Pfam" id="PF00561"/>
    </source>
</evidence>
<feature type="domain" description="AB hydrolase-1" evidence="1">
    <location>
        <begin position="50"/>
        <end position="279"/>
    </location>
</feature>
<accession>A0ABW3D473</accession>
<evidence type="ECO:0000313" key="3">
    <source>
        <dbReference type="Proteomes" id="UP001596978"/>
    </source>
</evidence>
<dbReference type="Gene3D" id="3.40.50.1820">
    <property type="entry name" value="alpha/beta hydrolase"/>
    <property type="match status" value="1"/>
</dbReference>
<dbReference type="RefSeq" id="WP_386410536.1">
    <property type="nucleotide sequence ID" value="NZ_JBHTJH010000017.1"/>
</dbReference>
<name>A0ABW3D473_9FLAO</name>
<dbReference type="SUPFAM" id="SSF53474">
    <property type="entry name" value="alpha/beta-Hydrolases"/>
    <property type="match status" value="1"/>
</dbReference>
<dbReference type="PRINTS" id="PR00111">
    <property type="entry name" value="ABHYDROLASE"/>
</dbReference>
<dbReference type="InterPro" id="IPR000073">
    <property type="entry name" value="AB_hydrolase_1"/>
</dbReference>
<dbReference type="Proteomes" id="UP001596978">
    <property type="component" value="Unassembled WGS sequence"/>
</dbReference>